<gene>
    <name evidence="1" type="ORF">AWB69_07958</name>
</gene>
<dbReference type="Proteomes" id="UP000054683">
    <property type="component" value="Unassembled WGS sequence"/>
</dbReference>
<protein>
    <submittedName>
        <fullName evidence="1">Uncharacterized protein</fullName>
    </submittedName>
</protein>
<dbReference type="OrthoDB" id="9078243at2"/>
<reference evidence="1 2" key="1">
    <citation type="submission" date="2016-01" db="EMBL/GenBank/DDBJ databases">
        <authorList>
            <person name="Oliw E.H."/>
        </authorList>
    </citation>
    <scope>NUCLEOTIDE SEQUENCE [LARGE SCALE GENOMIC DNA]</scope>
    <source>
        <strain evidence="1">LMG 27134</strain>
    </source>
</reference>
<name>A0A158JHN1_9BURK</name>
<dbReference type="RefSeq" id="WP_062092072.1">
    <property type="nucleotide sequence ID" value="NZ_FCOK02000090.1"/>
</dbReference>
<proteinExistence type="predicted"/>
<evidence type="ECO:0000313" key="1">
    <source>
        <dbReference type="EMBL" id="SAL68155.1"/>
    </source>
</evidence>
<organism evidence="1 2">
    <name type="scientific">Caballeronia udeis</name>
    <dbReference type="NCBI Taxonomy" id="1232866"/>
    <lineage>
        <taxon>Bacteria</taxon>
        <taxon>Pseudomonadati</taxon>
        <taxon>Pseudomonadota</taxon>
        <taxon>Betaproteobacteria</taxon>
        <taxon>Burkholderiales</taxon>
        <taxon>Burkholderiaceae</taxon>
        <taxon>Caballeronia</taxon>
    </lineage>
</organism>
<dbReference type="EMBL" id="FCOK02000090">
    <property type="protein sequence ID" value="SAL68155.1"/>
    <property type="molecule type" value="Genomic_DNA"/>
</dbReference>
<sequence length="258" mass="27984">MTQASVEGARTFLLSTDLSDIKRLVPTYGLLDDTTPSFDQNQNQAVVVGSGVLTLAQGVSADRRTAIMNSLLLAQLVLKQKQVDPKNVTEWYRAYCAVLANLGWTIETKTDTQTVQGSTEFEAHQAILQVASLLLGPGTTALVLVVTTLNAMASVDSSTPWIKIFGRETNRANASNFQMALVEQTPDGQSRVSLMAFLLKATTTLDQVLFFKAHVSAVEFVCTSSTAAINGDVLDTIADDLRKKVLKYSTDYVSQLDI</sequence>
<accession>A0A158JHN1</accession>
<evidence type="ECO:0000313" key="2">
    <source>
        <dbReference type="Proteomes" id="UP000054683"/>
    </source>
</evidence>
<dbReference type="AlphaFoldDB" id="A0A158JHN1"/>